<reference evidence="1" key="1">
    <citation type="journal article" date="2018" name="Genome Res.">
        <title>The genomic architecture and molecular evolution of ant odorant receptors.</title>
        <authorList>
            <person name="McKenzie S.K."/>
            <person name="Kronauer D.J.C."/>
        </authorList>
    </citation>
    <scope>NUCLEOTIDE SEQUENCE [LARGE SCALE GENOMIC DNA]</scope>
    <source>
        <strain evidence="1">Clonal line C1</strain>
    </source>
</reference>
<dbReference type="AlphaFoldDB" id="A0A3L8DYI3"/>
<gene>
    <name evidence="1" type="ORF">DMN91_003376</name>
</gene>
<evidence type="ECO:0000313" key="1">
    <source>
        <dbReference type="EMBL" id="RLU25283.1"/>
    </source>
</evidence>
<comment type="caution">
    <text evidence="1">The sequence shown here is derived from an EMBL/GenBank/DDBJ whole genome shotgun (WGS) entry which is preliminary data.</text>
</comment>
<dbReference type="PANTHER" id="PTHR31649">
    <property type="entry name" value="AGAP009604-PA"/>
    <property type="match status" value="1"/>
</dbReference>
<accession>A0A3L8DYI3</accession>
<reference evidence="1" key="2">
    <citation type="submission" date="2018-07" db="EMBL/GenBank/DDBJ databases">
        <authorList>
            <person name="Mckenzie S.K."/>
            <person name="Kronauer D.J.C."/>
        </authorList>
    </citation>
    <scope>NUCLEOTIDE SEQUENCE</scope>
    <source>
        <strain evidence="1">Clonal line C1</strain>
    </source>
</reference>
<sequence length="169" mass="19385">MSKHPVHRRPKRESRGRNTYFCTTVIRYRWVKWPAPYADPRMLIIIGRDLDGMNLAVGRAMHQGDMLPAKVKLEHGVAYVSHGGSEHIKRDFEVLMPSHFNWVRAAHGHVPEHAVEAGRTMNGEVLYVGRAFHNGVPCVGKVHRSHGCLYIPFDGKELSYRDYEVLVQY</sequence>
<dbReference type="InterPro" id="IPR006616">
    <property type="entry name" value="DM9_repeat"/>
</dbReference>
<name>A0A3L8DYI3_OOCBI</name>
<dbReference type="PANTHER" id="PTHR31649:SF1">
    <property type="entry name" value="FARNESOIC ACID O-METHYL TRANSFERASE DOMAIN-CONTAINING PROTEIN"/>
    <property type="match status" value="1"/>
</dbReference>
<dbReference type="OrthoDB" id="1925699at2759"/>
<dbReference type="EMBL" id="QOIP01000003">
    <property type="protein sequence ID" value="RLU25283.1"/>
    <property type="molecule type" value="Genomic_DNA"/>
</dbReference>
<dbReference type="SMART" id="SM00696">
    <property type="entry name" value="DM9"/>
    <property type="match status" value="2"/>
</dbReference>
<dbReference type="Proteomes" id="UP000279307">
    <property type="component" value="Chromosome 3"/>
</dbReference>
<protein>
    <submittedName>
        <fullName evidence="1">Uncharacterized protein</fullName>
    </submittedName>
</protein>
<proteinExistence type="predicted"/>
<organism evidence="1">
    <name type="scientific">Ooceraea biroi</name>
    <name type="common">Clonal raider ant</name>
    <name type="synonym">Cerapachys biroi</name>
    <dbReference type="NCBI Taxonomy" id="2015173"/>
    <lineage>
        <taxon>Eukaryota</taxon>
        <taxon>Metazoa</taxon>
        <taxon>Ecdysozoa</taxon>
        <taxon>Arthropoda</taxon>
        <taxon>Hexapoda</taxon>
        <taxon>Insecta</taxon>
        <taxon>Pterygota</taxon>
        <taxon>Neoptera</taxon>
        <taxon>Endopterygota</taxon>
        <taxon>Hymenoptera</taxon>
        <taxon>Apocrita</taxon>
        <taxon>Aculeata</taxon>
        <taxon>Formicoidea</taxon>
        <taxon>Formicidae</taxon>
        <taxon>Dorylinae</taxon>
        <taxon>Ooceraea</taxon>
    </lineage>
</organism>
<dbReference type="Pfam" id="PF11901">
    <property type="entry name" value="DM9"/>
    <property type="match status" value="1"/>
</dbReference>